<name>A0A8C6P1A6_NOTFU</name>
<dbReference type="GO" id="GO:0006897">
    <property type="term" value="P:endocytosis"/>
    <property type="evidence" value="ECO:0007669"/>
    <property type="project" value="UniProtKB-KW"/>
</dbReference>
<dbReference type="SMART" id="SM00326">
    <property type="entry name" value="SH3"/>
    <property type="match status" value="1"/>
</dbReference>
<evidence type="ECO:0000256" key="4">
    <source>
        <dbReference type="ARBA" id="ARBA00022443"/>
    </source>
</evidence>
<dbReference type="FunFam" id="2.30.30.40:FF:000029">
    <property type="entry name" value="myc box-dependent-interacting protein 1 isoform X2"/>
    <property type="match status" value="1"/>
</dbReference>
<evidence type="ECO:0000313" key="27">
    <source>
        <dbReference type="Proteomes" id="UP000694548"/>
    </source>
</evidence>
<feature type="region of interest" description="Disordered" evidence="23">
    <location>
        <begin position="363"/>
        <end position="389"/>
    </location>
</feature>
<proteinExistence type="predicted"/>
<keyword evidence="10" id="KW-0967">Endosome</keyword>
<keyword evidence="12" id="KW-0007">Acetylation</keyword>
<protein>
    <recommendedName>
        <fullName evidence="17">Myc box-dependent-interacting protein 1</fullName>
    </recommendedName>
    <alternativeName>
        <fullName evidence="18">Amphiphysin II</fullName>
    </alternativeName>
    <alternativeName>
        <fullName evidence="20">Amphiphysin-like protein</fullName>
    </alternativeName>
    <alternativeName>
        <fullName evidence="19">Bridging integrator 1</fullName>
    </alternativeName>
</protein>
<feature type="coiled-coil region" evidence="22">
    <location>
        <begin position="197"/>
        <end position="228"/>
    </location>
</feature>
<dbReference type="GO" id="GO:0008021">
    <property type="term" value="C:synaptic vesicle"/>
    <property type="evidence" value="ECO:0007669"/>
    <property type="project" value="TreeGrafter"/>
</dbReference>
<keyword evidence="11" id="KW-0221">Differentiation</keyword>
<evidence type="ECO:0000256" key="1">
    <source>
        <dbReference type="ARBA" id="ARBA00004123"/>
    </source>
</evidence>
<dbReference type="Proteomes" id="UP000694548">
    <property type="component" value="Chromosome sgr14"/>
</dbReference>
<evidence type="ECO:0000259" key="25">
    <source>
        <dbReference type="PROSITE" id="PS51021"/>
    </source>
</evidence>
<evidence type="ECO:0000256" key="7">
    <source>
        <dbReference type="ARBA" id="ARBA00022490"/>
    </source>
</evidence>
<keyword evidence="13 22" id="KW-0175">Coiled coil</keyword>
<keyword evidence="9" id="KW-0254">Endocytosis</keyword>
<dbReference type="GO" id="GO:0030315">
    <property type="term" value="C:T-tubule"/>
    <property type="evidence" value="ECO:0007669"/>
    <property type="project" value="UniProtKB-SubCell"/>
</dbReference>
<evidence type="ECO:0000256" key="23">
    <source>
        <dbReference type="SAM" id="MobiDB-lite"/>
    </source>
</evidence>
<keyword evidence="8" id="KW-0597">Phosphoprotein</keyword>
<feature type="compositionally biased region" description="Low complexity" evidence="23">
    <location>
        <begin position="366"/>
        <end position="375"/>
    </location>
</feature>
<comment type="subcellular location">
    <subcellularLocation>
        <location evidence="16">Cell membrane</location>
        <location evidence="16">Sarcolemma</location>
        <location evidence="16">T-tubule</location>
    </subcellularLocation>
    <subcellularLocation>
        <location evidence="3">Cytoplasm</location>
    </subcellularLocation>
    <subcellularLocation>
        <location evidence="2">Endosome</location>
    </subcellularLocation>
    <subcellularLocation>
        <location evidence="1">Nucleus</location>
    </subcellularLocation>
</comment>
<dbReference type="GeneTree" id="ENSGT00950000182882"/>
<dbReference type="AlphaFoldDB" id="A0A8C6P1A6"/>
<organism evidence="26 27">
    <name type="scientific">Nothobranchius furzeri</name>
    <name type="common">Turquoise killifish</name>
    <dbReference type="NCBI Taxonomy" id="105023"/>
    <lineage>
        <taxon>Eukaryota</taxon>
        <taxon>Metazoa</taxon>
        <taxon>Chordata</taxon>
        <taxon>Craniata</taxon>
        <taxon>Vertebrata</taxon>
        <taxon>Euteleostomi</taxon>
        <taxon>Actinopterygii</taxon>
        <taxon>Neopterygii</taxon>
        <taxon>Teleostei</taxon>
        <taxon>Neoteleostei</taxon>
        <taxon>Acanthomorphata</taxon>
        <taxon>Ovalentaria</taxon>
        <taxon>Atherinomorphae</taxon>
        <taxon>Cyprinodontiformes</taxon>
        <taxon>Nothobranchiidae</taxon>
        <taxon>Nothobranchius</taxon>
    </lineage>
</organism>
<dbReference type="PROSITE" id="PS50002">
    <property type="entry name" value="SH3"/>
    <property type="match status" value="1"/>
</dbReference>
<evidence type="ECO:0000256" key="18">
    <source>
        <dbReference type="ARBA" id="ARBA00077838"/>
    </source>
</evidence>
<evidence type="ECO:0000256" key="3">
    <source>
        <dbReference type="ARBA" id="ARBA00004496"/>
    </source>
</evidence>
<feature type="domain" description="BAR" evidence="25">
    <location>
        <begin position="30"/>
        <end position="278"/>
    </location>
</feature>
<dbReference type="SMART" id="SM00721">
    <property type="entry name" value="BAR"/>
    <property type="match status" value="1"/>
</dbReference>
<dbReference type="SUPFAM" id="SSF50044">
    <property type="entry name" value="SH3-domain"/>
    <property type="match status" value="1"/>
</dbReference>
<keyword evidence="5" id="KW-0217">Developmental protein</keyword>
<evidence type="ECO:0000256" key="6">
    <source>
        <dbReference type="ARBA" id="ARBA00022475"/>
    </source>
</evidence>
<evidence type="ECO:0000256" key="13">
    <source>
        <dbReference type="ARBA" id="ARBA00023054"/>
    </source>
</evidence>
<evidence type="ECO:0000256" key="9">
    <source>
        <dbReference type="ARBA" id="ARBA00022583"/>
    </source>
</evidence>
<evidence type="ECO:0000256" key="21">
    <source>
        <dbReference type="PROSITE-ProRule" id="PRU00192"/>
    </source>
</evidence>
<evidence type="ECO:0000256" key="20">
    <source>
        <dbReference type="ARBA" id="ARBA00082834"/>
    </source>
</evidence>
<evidence type="ECO:0000256" key="19">
    <source>
        <dbReference type="ARBA" id="ARBA00080400"/>
    </source>
</evidence>
<dbReference type="GO" id="GO:0005768">
    <property type="term" value="C:endosome"/>
    <property type="evidence" value="ECO:0007669"/>
    <property type="project" value="UniProtKB-SubCell"/>
</dbReference>
<dbReference type="InterPro" id="IPR001452">
    <property type="entry name" value="SH3_domain"/>
</dbReference>
<reference evidence="26" key="2">
    <citation type="submission" date="2025-08" db="UniProtKB">
        <authorList>
            <consortium name="Ensembl"/>
        </authorList>
    </citation>
    <scope>IDENTIFICATION</scope>
</reference>
<dbReference type="Gene3D" id="1.20.1270.60">
    <property type="entry name" value="Arfaptin homology (AH) domain/BAR domain"/>
    <property type="match status" value="1"/>
</dbReference>
<evidence type="ECO:0000256" key="16">
    <source>
        <dbReference type="ARBA" id="ARBA00024012"/>
    </source>
</evidence>
<sequence length="465" mass="52409">MAELNLGKGLTAGKVASNVQKKLTRAQEKVLQKLGKADETKDAAFEEWVINFNKQYAEGSKLQRDLRAYLEAVKAMHESSKNLQACLGDMYDQDWHGKNEVDSVLEDCDVLWTDYHQKLVDHALISMDTYLGQFPDIKARIAKRDRKLVDYDSARHNYAATHKTKKKDGGIKITKPSTLLERATPGWAQGILSAHNLAQTSLSKSQAEEELERAQKVFEEINLDLQEELPSLWNSRVGFYVSTFQSLAGFEEKFHKEISRLDQDLYDVLVNLEKSDPNRLTGQNEMIAIWVIANHFDLIVPFREFQLRPAVPPPPKVTPSKELKTENIINLFDAAAAPDISVTSPTEVSEQKCLLLFNQQTPEPAPAAEAPAAAEAEAEAAAEEETKTDEMPPSFLFKVQVMHDYAANDTDELEMKAGDVVLVITFENPDEQDDGWLMGIQQNDWQQNKENATKGVFPENFTQRL</sequence>
<dbReference type="PROSITE" id="PS51021">
    <property type="entry name" value="BAR"/>
    <property type="match status" value="1"/>
</dbReference>
<gene>
    <name evidence="26" type="primary">LOC107390159</name>
</gene>
<dbReference type="Pfam" id="PF03114">
    <property type="entry name" value="BAR"/>
    <property type="match status" value="1"/>
</dbReference>
<reference evidence="26" key="1">
    <citation type="submission" date="2014-08" db="EMBL/GenBank/DDBJ databases">
        <authorList>
            <person name="Senf B."/>
            <person name="Petzold A."/>
            <person name="Downie B.R."/>
            <person name="Koch P."/>
            <person name="Platzer M."/>
        </authorList>
    </citation>
    <scope>NUCLEOTIDE SEQUENCE [LARGE SCALE GENOMIC DNA]</scope>
    <source>
        <strain evidence="26">GRZ</strain>
    </source>
</reference>
<evidence type="ECO:0000256" key="15">
    <source>
        <dbReference type="ARBA" id="ARBA00023242"/>
    </source>
</evidence>
<evidence type="ECO:0000259" key="24">
    <source>
        <dbReference type="PROSITE" id="PS50002"/>
    </source>
</evidence>
<dbReference type="PANTHER" id="PTHR46514">
    <property type="entry name" value="AMPHIPHYSIN"/>
    <property type="match status" value="1"/>
</dbReference>
<dbReference type="InterPro" id="IPR027267">
    <property type="entry name" value="AH/BAR_dom_sf"/>
</dbReference>
<dbReference type="Pfam" id="PF14604">
    <property type="entry name" value="SH3_9"/>
    <property type="match status" value="1"/>
</dbReference>
<evidence type="ECO:0000256" key="2">
    <source>
        <dbReference type="ARBA" id="ARBA00004177"/>
    </source>
</evidence>
<evidence type="ECO:0000256" key="8">
    <source>
        <dbReference type="ARBA" id="ARBA00022553"/>
    </source>
</evidence>
<dbReference type="GO" id="GO:0048156">
    <property type="term" value="F:tau protein binding"/>
    <property type="evidence" value="ECO:0007669"/>
    <property type="project" value="TreeGrafter"/>
</dbReference>
<dbReference type="PRINTS" id="PR01251">
    <property type="entry name" value="AMPHIPHYSIN"/>
</dbReference>
<dbReference type="InterPro" id="IPR003005">
    <property type="entry name" value="Amphiphysin"/>
</dbReference>
<evidence type="ECO:0000256" key="11">
    <source>
        <dbReference type="ARBA" id="ARBA00022782"/>
    </source>
</evidence>
<dbReference type="GO" id="GO:0030154">
    <property type="term" value="P:cell differentiation"/>
    <property type="evidence" value="ECO:0007669"/>
    <property type="project" value="UniProtKB-KW"/>
</dbReference>
<evidence type="ECO:0000256" key="10">
    <source>
        <dbReference type="ARBA" id="ARBA00022753"/>
    </source>
</evidence>
<dbReference type="GO" id="GO:0005634">
    <property type="term" value="C:nucleus"/>
    <property type="evidence" value="ECO:0007669"/>
    <property type="project" value="UniProtKB-SubCell"/>
</dbReference>
<accession>A0A8C6P1A6</accession>
<dbReference type="Ensembl" id="ENSNFUT00015038507.1">
    <property type="protein sequence ID" value="ENSNFUP00015036880.1"/>
    <property type="gene ID" value="ENSNFUG00015015479.1"/>
</dbReference>
<keyword evidence="15" id="KW-0539">Nucleus</keyword>
<feature type="domain" description="SH3" evidence="24">
    <location>
        <begin position="394"/>
        <end position="465"/>
    </location>
</feature>
<keyword evidence="7" id="KW-0963">Cytoplasm</keyword>
<keyword evidence="4 21" id="KW-0728">SH3 domain</keyword>
<keyword evidence="14" id="KW-0472">Membrane</keyword>
<dbReference type="GO" id="GO:0030424">
    <property type="term" value="C:axon"/>
    <property type="evidence" value="ECO:0007669"/>
    <property type="project" value="UniProtKB-ARBA"/>
</dbReference>
<dbReference type="GO" id="GO:0051649">
    <property type="term" value="P:establishment of localization in cell"/>
    <property type="evidence" value="ECO:0007669"/>
    <property type="project" value="UniProtKB-ARBA"/>
</dbReference>
<evidence type="ECO:0000256" key="5">
    <source>
        <dbReference type="ARBA" id="ARBA00022473"/>
    </source>
</evidence>
<dbReference type="InterPro" id="IPR004148">
    <property type="entry name" value="BAR_dom"/>
</dbReference>
<evidence type="ECO:0000256" key="12">
    <source>
        <dbReference type="ARBA" id="ARBA00022990"/>
    </source>
</evidence>
<reference evidence="26" key="3">
    <citation type="submission" date="2025-09" db="UniProtKB">
        <authorList>
            <consortium name="Ensembl"/>
        </authorList>
    </citation>
    <scope>IDENTIFICATION</scope>
</reference>
<dbReference type="SUPFAM" id="SSF103657">
    <property type="entry name" value="BAR/IMD domain-like"/>
    <property type="match status" value="1"/>
</dbReference>
<evidence type="ECO:0000256" key="17">
    <source>
        <dbReference type="ARBA" id="ARBA00069394"/>
    </source>
</evidence>
<dbReference type="InterPro" id="IPR036028">
    <property type="entry name" value="SH3-like_dom_sf"/>
</dbReference>
<dbReference type="Gene3D" id="2.30.30.40">
    <property type="entry name" value="SH3 Domains"/>
    <property type="match status" value="1"/>
</dbReference>
<evidence type="ECO:0000256" key="14">
    <source>
        <dbReference type="ARBA" id="ARBA00023136"/>
    </source>
</evidence>
<dbReference type="FunFam" id="1.20.1270.60:FF:000013">
    <property type="entry name" value="Amphiphysin isoform 2"/>
    <property type="match status" value="1"/>
</dbReference>
<keyword evidence="27" id="KW-1185">Reference proteome</keyword>
<evidence type="ECO:0000256" key="22">
    <source>
        <dbReference type="SAM" id="Coils"/>
    </source>
</evidence>
<dbReference type="GO" id="GO:0005543">
    <property type="term" value="F:phospholipid binding"/>
    <property type="evidence" value="ECO:0007669"/>
    <property type="project" value="TreeGrafter"/>
</dbReference>
<keyword evidence="6" id="KW-1003">Cell membrane</keyword>
<dbReference type="PANTHER" id="PTHR46514:SF4">
    <property type="entry name" value="MYC BOX-DEPENDENT-INTERACTING PROTEIN 1"/>
    <property type="match status" value="1"/>
</dbReference>
<evidence type="ECO:0000313" key="26">
    <source>
        <dbReference type="Ensembl" id="ENSNFUP00015036880.1"/>
    </source>
</evidence>